<dbReference type="Proteomes" id="UP000889800">
    <property type="component" value="Chromosome"/>
</dbReference>
<keyword evidence="3" id="KW-1185">Reference proteome</keyword>
<dbReference type="STRING" id="1140.Synpcc7942_1664"/>
<organism evidence="2 3">
    <name type="scientific">Synechococcus elongatus (strain ATCC 33912 / PCC 7942 / FACHB-805)</name>
    <name type="common">Anacystis nidulans R2</name>
    <dbReference type="NCBI Taxonomy" id="1140"/>
    <lineage>
        <taxon>Bacteria</taxon>
        <taxon>Bacillati</taxon>
        <taxon>Cyanobacteriota</taxon>
        <taxon>Cyanophyceae</taxon>
        <taxon>Synechococcales</taxon>
        <taxon>Synechococcaceae</taxon>
        <taxon>Synechococcus</taxon>
    </lineage>
</organism>
<dbReference type="PaxDb" id="1140-Synpcc7942_1664"/>
<feature type="compositionally biased region" description="Polar residues" evidence="1">
    <location>
        <begin position="48"/>
        <end position="57"/>
    </location>
</feature>
<dbReference type="HOGENOM" id="CLU_2866182_0_0_3"/>
<name>Q31MM5_SYNE7</name>
<accession>Q31MM5</accession>
<feature type="region of interest" description="Disordered" evidence="1">
    <location>
        <begin position="44"/>
        <end position="64"/>
    </location>
</feature>
<evidence type="ECO:0000313" key="2">
    <source>
        <dbReference type="EMBL" id="ABB57694.1"/>
    </source>
</evidence>
<dbReference type="Pfam" id="PF26369">
    <property type="entry name" value="UPF0426"/>
    <property type="match status" value="1"/>
</dbReference>
<dbReference type="InterPro" id="IPR040278">
    <property type="entry name" value="UPF0426"/>
</dbReference>
<evidence type="ECO:0000313" key="3">
    <source>
        <dbReference type="Proteomes" id="UP000889800"/>
    </source>
</evidence>
<dbReference type="AlphaFoldDB" id="Q31MM5"/>
<sequence length="64" mass="7094">MPLDELTPLWQRVQKDPIAFGAGLLSAVLQQSPQQEPWRSWLAERQSAGASNAQLNRPTPIAID</sequence>
<proteinExistence type="predicted"/>
<gene>
    <name evidence="2" type="ordered locus">Synpcc7942_1664</name>
</gene>
<protein>
    <submittedName>
        <fullName evidence="2">Uncharacterized protein</fullName>
    </submittedName>
</protein>
<dbReference type="RefSeq" id="WP_011378134.1">
    <property type="nucleotide sequence ID" value="NC_007604.1"/>
</dbReference>
<dbReference type="KEGG" id="syf:Synpcc7942_1664"/>
<evidence type="ECO:0000256" key="1">
    <source>
        <dbReference type="SAM" id="MobiDB-lite"/>
    </source>
</evidence>
<reference evidence="3" key="1">
    <citation type="submission" date="2005-08" db="EMBL/GenBank/DDBJ databases">
        <title>Complete sequence of chromosome 1 of Synechococcus elongatus PCC 7942.</title>
        <authorList>
            <consortium name="US DOE Joint Genome Institute"/>
            <person name="Copeland A."/>
            <person name="Lucas S."/>
            <person name="Lapidus A."/>
            <person name="Barry K."/>
            <person name="Detter J.C."/>
            <person name="Glavina T."/>
            <person name="Hammon N."/>
            <person name="Israni S."/>
            <person name="Pitluck S."/>
            <person name="Schmutz J."/>
            <person name="Larimer F."/>
            <person name="Land M."/>
            <person name="Kyrpides N."/>
            <person name="Lykidis A."/>
            <person name="Richardson P."/>
        </authorList>
    </citation>
    <scope>NUCLEOTIDE SEQUENCE [LARGE SCALE GENOMIC DNA]</scope>
    <source>
        <strain evidence="3">ATCC 33912 / PCC 7942 / FACHB-805</strain>
    </source>
</reference>
<dbReference type="BioCyc" id="SYNEL:SYNPCC7942_1664-MONOMER"/>
<dbReference type="GeneID" id="72430534"/>
<dbReference type="EMBL" id="CP000100">
    <property type="protein sequence ID" value="ABB57694.1"/>
    <property type="molecule type" value="Genomic_DNA"/>
</dbReference>